<reference evidence="4" key="1">
    <citation type="submission" date="2015-10" db="EMBL/GenBank/DDBJ databases">
        <title>Description of Candidatus Tenderia electrophaga gen. nov, sp. nov., an Uncultivated Electroautotroph from a Biocathode Enrichment.</title>
        <authorList>
            <person name="Eddie B.J."/>
            <person name="Malanoski A.P."/>
            <person name="Wang Z."/>
            <person name="Hall R.J."/>
            <person name="Oh S.D."/>
            <person name="Heiner C."/>
            <person name="Lin B."/>
            <person name="Strycharz-Glaven S.M."/>
        </authorList>
    </citation>
    <scope>NUCLEOTIDE SEQUENCE [LARGE SCALE GENOMIC DNA]</scope>
    <source>
        <strain evidence="4">NRL1</strain>
    </source>
</reference>
<evidence type="ECO:0000313" key="4">
    <source>
        <dbReference type="EMBL" id="ALP53690.1"/>
    </source>
</evidence>
<dbReference type="GO" id="GO:0009295">
    <property type="term" value="C:nucleoid"/>
    <property type="evidence" value="ECO:0007669"/>
    <property type="project" value="TreeGrafter"/>
</dbReference>
<dbReference type="PANTHER" id="PTHR10302">
    <property type="entry name" value="SINGLE-STRANDED DNA-BINDING PROTEIN"/>
    <property type="match status" value="1"/>
</dbReference>
<dbReference type="Gene3D" id="2.40.50.140">
    <property type="entry name" value="Nucleic acid-binding proteins"/>
    <property type="match status" value="1"/>
</dbReference>
<gene>
    <name evidence="4" type="ORF">Tel_11385</name>
</gene>
<sequence length="122" mass="13699">MANTFIGAGNLGADPVLTSPVGEDQRQVADLRVYFDKPVKNPETGEYEDKGGFWLDVSAWDRLADDAMRTLKKGARVRVEGSLKHNVWTDEKSGEEKSKFVLYADDISLILARVESVQRRQK</sequence>
<dbReference type="CDD" id="cd04496">
    <property type="entry name" value="SSB_OBF"/>
    <property type="match status" value="1"/>
</dbReference>
<dbReference type="NCBIfam" id="NF006039">
    <property type="entry name" value="PRK08182.1"/>
    <property type="match status" value="1"/>
</dbReference>
<evidence type="ECO:0000256" key="1">
    <source>
        <dbReference type="ARBA" id="ARBA00023125"/>
    </source>
</evidence>
<proteinExistence type="predicted"/>
<dbReference type="KEGG" id="tee:Tel_11385"/>
<keyword evidence="1 2" id="KW-0238">DNA-binding</keyword>
<evidence type="ECO:0000256" key="2">
    <source>
        <dbReference type="PIRNR" id="PIRNR002070"/>
    </source>
</evidence>
<dbReference type="SUPFAM" id="SSF50249">
    <property type="entry name" value="Nucleic acid-binding proteins"/>
    <property type="match status" value="1"/>
</dbReference>
<dbReference type="PANTHER" id="PTHR10302:SF0">
    <property type="entry name" value="SINGLE-STRANDED DNA-BINDING PROTEIN, MITOCHONDRIAL"/>
    <property type="match status" value="1"/>
</dbReference>
<evidence type="ECO:0000313" key="5">
    <source>
        <dbReference type="Proteomes" id="UP000055136"/>
    </source>
</evidence>
<dbReference type="GO" id="GO:0006260">
    <property type="term" value="P:DNA replication"/>
    <property type="evidence" value="ECO:0007669"/>
    <property type="project" value="InterPro"/>
</dbReference>
<dbReference type="InterPro" id="IPR011344">
    <property type="entry name" value="ssDNA-bd"/>
</dbReference>
<dbReference type="PROSITE" id="PS50935">
    <property type="entry name" value="SSB"/>
    <property type="match status" value="1"/>
</dbReference>
<dbReference type="AlphaFoldDB" id="A0A0S2TEX7"/>
<dbReference type="GO" id="GO:0003697">
    <property type="term" value="F:single-stranded DNA binding"/>
    <property type="evidence" value="ECO:0007669"/>
    <property type="project" value="InterPro"/>
</dbReference>
<protein>
    <recommendedName>
        <fullName evidence="2 3">Single-stranded DNA-binding protein</fullName>
    </recommendedName>
</protein>
<keyword evidence="5" id="KW-1185">Reference proteome</keyword>
<dbReference type="Pfam" id="PF00436">
    <property type="entry name" value="SSB"/>
    <property type="match status" value="1"/>
</dbReference>
<dbReference type="InterPro" id="IPR000424">
    <property type="entry name" value="Primosome_PriB/ssb"/>
</dbReference>
<accession>A0A0S2TEX7</accession>
<dbReference type="NCBIfam" id="TIGR00621">
    <property type="entry name" value="ssb"/>
    <property type="match status" value="1"/>
</dbReference>
<dbReference type="InterPro" id="IPR012340">
    <property type="entry name" value="NA-bd_OB-fold"/>
</dbReference>
<dbReference type="EMBL" id="CP013099">
    <property type="protein sequence ID" value="ALP53690.1"/>
    <property type="molecule type" value="Genomic_DNA"/>
</dbReference>
<organism evidence="4 5">
    <name type="scientific">Candidatus Tenderia electrophaga</name>
    <dbReference type="NCBI Taxonomy" id="1748243"/>
    <lineage>
        <taxon>Bacteria</taxon>
        <taxon>Pseudomonadati</taxon>
        <taxon>Pseudomonadota</taxon>
        <taxon>Gammaproteobacteria</taxon>
        <taxon>Candidatus Tenderiales</taxon>
        <taxon>Candidatus Tenderiaceae</taxon>
        <taxon>Candidatus Tenderia</taxon>
    </lineage>
</organism>
<evidence type="ECO:0000256" key="3">
    <source>
        <dbReference type="RuleBase" id="RU000524"/>
    </source>
</evidence>
<name>A0A0S2TEX7_9GAMM</name>
<dbReference type="Proteomes" id="UP000055136">
    <property type="component" value="Chromosome"/>
</dbReference>
<dbReference type="PIRSF" id="PIRSF002070">
    <property type="entry name" value="SSB"/>
    <property type="match status" value="1"/>
</dbReference>
<dbReference type="STRING" id="1748243.Tel_11385"/>